<dbReference type="PANTHER" id="PTHR33371:SF16">
    <property type="entry name" value="MCE-FAMILY PROTEIN MCE3F"/>
    <property type="match status" value="1"/>
</dbReference>
<dbReference type="EMBL" id="FTRV01000015">
    <property type="protein sequence ID" value="SPM30598.1"/>
    <property type="molecule type" value="Genomic_DNA"/>
</dbReference>
<feature type="domain" description="Mce/MlaD" evidence="3">
    <location>
        <begin position="40"/>
        <end position="115"/>
    </location>
</feature>
<dbReference type="PANTHER" id="PTHR33371">
    <property type="entry name" value="INTERMEMBRANE PHOSPHOLIPID TRANSPORT SYSTEM BINDING PROTEIN MLAD-RELATED"/>
    <property type="match status" value="1"/>
</dbReference>
<sequence length="525" mass="56038">MLTRFVRIQLIIFATASIVGMSVLFTKYLQVPTFLGIGRITVTLELRAAGGLYRFANVTYRGVTVGTVTAVTLKPGNRVEATLSLNSSPRIPSQLRADVRSISAVGEQYVDLNPGANRPPYLHDGSIIPLSATTIPQPIGPVLDRTSALLDSIPKDKLHDLIDESSRGLGGAGYDLGSLFDSGATLSRDLGSVADNTHTLIDDAGPLLDSQAATADQIRVWARSLAGITEQITTNDPQLRTILHKTPSFSRDVENLLEKLKPTLPVLLANLTTVGQVALTYNPGLEQMLVLLPGSIAGGQANLPKNNRTGMNPGSFTLQINDPPPCTVGFLPPSSWRTPADTTTIDTPDGLYCKLPQDSPVAVRGARNAPCMDKPGKRAPTVEICKSDQPYLPLVVRQHVTGPYPLDPNLISQGIPPDSRVNSDDHLYGPVDGTPGPPPKEPAGPAQPTTEPTTNPFPPSQQEGQPATAPSAFENGVPDHGAVAAVRYNPRTGSYLAPDRHLYRQADVAQGRTPTSWKDLMLPLS</sequence>
<keyword evidence="6" id="KW-1185">Reference proteome</keyword>
<dbReference type="InterPro" id="IPR003399">
    <property type="entry name" value="Mce/MlaD"/>
</dbReference>
<evidence type="ECO:0000259" key="3">
    <source>
        <dbReference type="Pfam" id="PF02470"/>
    </source>
</evidence>
<reference evidence="5 6" key="1">
    <citation type="submission" date="2017-01" db="EMBL/GenBank/DDBJ databases">
        <authorList>
            <consortium name="Urmite Genomes"/>
        </authorList>
    </citation>
    <scope>NUCLEOTIDE SEQUENCE [LARGE SCALE GENOMIC DNA]</scope>
    <source>
        <strain evidence="5 6">AB308</strain>
    </source>
</reference>
<feature type="compositionally biased region" description="Low complexity" evidence="1">
    <location>
        <begin position="443"/>
        <end position="454"/>
    </location>
</feature>
<dbReference type="RefSeq" id="WP_077101658.1">
    <property type="nucleotide sequence ID" value="NZ_LT717701.1"/>
</dbReference>
<proteinExistence type="predicted"/>
<organism evidence="5 6">
    <name type="scientific">Mycobacterium terramassiliense</name>
    <dbReference type="NCBI Taxonomy" id="1841859"/>
    <lineage>
        <taxon>Bacteria</taxon>
        <taxon>Bacillati</taxon>
        <taxon>Actinomycetota</taxon>
        <taxon>Actinomycetes</taxon>
        <taxon>Mycobacteriales</taxon>
        <taxon>Mycobacteriaceae</taxon>
        <taxon>Mycobacterium</taxon>
    </lineage>
</organism>
<dbReference type="AlphaFoldDB" id="A0A2U3NGE9"/>
<name>A0A2U3NGE9_9MYCO</name>
<evidence type="ECO:0000256" key="2">
    <source>
        <dbReference type="SAM" id="Phobius"/>
    </source>
</evidence>
<dbReference type="InterPro" id="IPR024516">
    <property type="entry name" value="Mce_C"/>
</dbReference>
<feature type="region of interest" description="Disordered" evidence="1">
    <location>
        <begin position="407"/>
        <end position="480"/>
    </location>
</feature>
<dbReference type="GO" id="GO:0005576">
    <property type="term" value="C:extracellular region"/>
    <property type="evidence" value="ECO:0007669"/>
    <property type="project" value="TreeGrafter"/>
</dbReference>
<evidence type="ECO:0000259" key="4">
    <source>
        <dbReference type="Pfam" id="PF11887"/>
    </source>
</evidence>
<accession>A0A2U3NGE9</accession>
<evidence type="ECO:0000313" key="6">
    <source>
        <dbReference type="Proteomes" id="UP000241595"/>
    </source>
</evidence>
<dbReference type="Proteomes" id="UP000241595">
    <property type="component" value="Unassembled WGS sequence"/>
</dbReference>
<evidence type="ECO:0000313" key="5">
    <source>
        <dbReference type="EMBL" id="SPM30598.1"/>
    </source>
</evidence>
<protein>
    <submittedName>
        <fullName evidence="5">ABC-type transporter Mla maintaining outer membrane lipid asymmetry, periplasmic component MlaD</fullName>
    </submittedName>
</protein>
<keyword evidence="2" id="KW-0472">Membrane</keyword>
<dbReference type="InterPro" id="IPR005693">
    <property type="entry name" value="Mce"/>
</dbReference>
<dbReference type="STRING" id="1841859.GCA_900157385_04108"/>
<dbReference type="Pfam" id="PF02470">
    <property type="entry name" value="MlaD"/>
    <property type="match status" value="1"/>
</dbReference>
<dbReference type="NCBIfam" id="TIGR00996">
    <property type="entry name" value="Mtu_fam_mce"/>
    <property type="match status" value="1"/>
</dbReference>
<gene>
    <name evidence="5" type="ORF">MTAB308_4107</name>
</gene>
<dbReference type="InterPro" id="IPR052336">
    <property type="entry name" value="MlaD_Phospholipid_Transporter"/>
</dbReference>
<keyword evidence="2" id="KW-0812">Transmembrane</keyword>
<dbReference type="Pfam" id="PF11887">
    <property type="entry name" value="Mce4_CUP1"/>
    <property type="match status" value="1"/>
</dbReference>
<keyword evidence="2" id="KW-1133">Transmembrane helix</keyword>
<feature type="transmembrane region" description="Helical" evidence="2">
    <location>
        <begin position="6"/>
        <end position="25"/>
    </location>
</feature>
<evidence type="ECO:0000256" key="1">
    <source>
        <dbReference type="SAM" id="MobiDB-lite"/>
    </source>
</evidence>
<dbReference type="OrthoDB" id="4741753at2"/>
<feature type="domain" description="Mammalian cell entry C-terminal" evidence="4">
    <location>
        <begin position="122"/>
        <end position="289"/>
    </location>
</feature>